<gene>
    <name evidence="1" type="ORF">BB31_33810</name>
</gene>
<dbReference type="InterPro" id="IPR052036">
    <property type="entry name" value="Hydrolase/PRTase-associated"/>
</dbReference>
<proteinExistence type="predicted"/>
<keyword evidence="2" id="KW-1185">Reference proteome</keyword>
<dbReference type="Gene3D" id="3.40.1660.10">
    <property type="entry name" value="EreA-like (biosynthetic domain)"/>
    <property type="match status" value="1"/>
</dbReference>
<dbReference type="Pfam" id="PF05139">
    <property type="entry name" value="Erythro_esteras"/>
    <property type="match status" value="2"/>
</dbReference>
<name>A0A2P2FJM9_AMYLU</name>
<dbReference type="Gene3D" id="3.30.1870.10">
    <property type="entry name" value="EreA-like, domain 2"/>
    <property type="match status" value="1"/>
</dbReference>
<evidence type="ECO:0000313" key="2">
    <source>
        <dbReference type="Proteomes" id="UP000256220"/>
    </source>
</evidence>
<dbReference type="PANTHER" id="PTHR31299:SF0">
    <property type="entry name" value="ESTERASE, PUTATIVE (AFU_ORTHOLOGUE AFUA_1G05850)-RELATED"/>
    <property type="match status" value="1"/>
</dbReference>
<dbReference type="RefSeq" id="WP_034320167.1">
    <property type="nucleotide sequence ID" value="NZ_JFBM01000038.1"/>
</dbReference>
<accession>A0A2P2FJM9</accession>
<dbReference type="Proteomes" id="UP000256220">
    <property type="component" value="Unassembled WGS sequence"/>
</dbReference>
<dbReference type="CDD" id="cd14728">
    <property type="entry name" value="Ere-like"/>
    <property type="match status" value="1"/>
</dbReference>
<organism evidence="1 2">
    <name type="scientific">Amycolatopsis lurida NRRL 2430</name>
    <dbReference type="NCBI Taxonomy" id="1460371"/>
    <lineage>
        <taxon>Bacteria</taxon>
        <taxon>Bacillati</taxon>
        <taxon>Actinomycetota</taxon>
        <taxon>Actinomycetes</taxon>
        <taxon>Pseudonocardiales</taxon>
        <taxon>Pseudonocardiaceae</taxon>
        <taxon>Amycolatopsis</taxon>
    </lineage>
</organism>
<dbReference type="PANTHER" id="PTHR31299">
    <property type="entry name" value="ESTERASE, PUTATIVE (AFU_ORTHOLOGUE AFUA_1G05850)-RELATED"/>
    <property type="match status" value="1"/>
</dbReference>
<reference evidence="1 2" key="1">
    <citation type="journal article" date="2014" name="Genome Announc.">
        <title>Draft Genome Sequence of Amycolatopsis lurida NRRL 2430, Producer of the Glycopeptide Family Antibiotic Ristocetin.</title>
        <authorList>
            <person name="Kwun M.J."/>
            <person name="Hong H.J."/>
        </authorList>
    </citation>
    <scope>NUCLEOTIDE SEQUENCE [LARGE SCALE GENOMIC DNA]</scope>
    <source>
        <strain evidence="1 2">NRRL 2430</strain>
    </source>
</reference>
<sequence length="318" mass="35288">MTTSRTDAPSRWIHQYAHPLVTFDPEGPLADLAPLRNMVRDANLVTLGASARDTYELSAVSQRIFRFLVEALEFRSLVLEGDDITSIALDEYVRTGIGDPRALLAGARSFWRTRELLDVVGWMRRHNEQNPADPVRIANVAGISRRVAPLPDNLGDIERLLADNTIRWHEHTGHKIVYWGGMAHMVNGRTRALSAETPEDVDRSAGSYLREHFGSDHRSVGLTFHHGSASYAVPAPPADFVDATLGSTDMDAYLLDLHAPSPDPVREWLNRPAKTRLVGPAYNPAEDAVRHLSGGSLAEWFDVIVHFQEVTPAHSLDV</sequence>
<dbReference type="InterPro" id="IPR007815">
    <property type="entry name" value="Emycin_Estase"/>
</dbReference>
<dbReference type="AlphaFoldDB" id="A0A2P2FJM9"/>
<dbReference type="SUPFAM" id="SSF159501">
    <property type="entry name" value="EreA/ChaN-like"/>
    <property type="match status" value="1"/>
</dbReference>
<dbReference type="GO" id="GO:0046677">
    <property type="term" value="P:response to antibiotic"/>
    <property type="evidence" value="ECO:0007669"/>
    <property type="project" value="InterPro"/>
</dbReference>
<comment type="caution">
    <text evidence="1">The sequence shown here is derived from an EMBL/GenBank/DDBJ whole genome shotgun (WGS) entry which is preliminary data.</text>
</comment>
<dbReference type="EMBL" id="JFBM01000038">
    <property type="protein sequence ID" value="KFU76914.1"/>
    <property type="molecule type" value="Genomic_DNA"/>
</dbReference>
<protein>
    <submittedName>
        <fullName evidence="1">Erythromycin esterase</fullName>
    </submittedName>
</protein>
<evidence type="ECO:0000313" key="1">
    <source>
        <dbReference type="EMBL" id="KFU76914.1"/>
    </source>
</evidence>